<dbReference type="GO" id="GO:0008270">
    <property type="term" value="F:zinc ion binding"/>
    <property type="evidence" value="ECO:0007669"/>
    <property type="project" value="InterPro"/>
</dbReference>
<evidence type="ECO:0000313" key="9">
    <source>
        <dbReference type="Proteomes" id="UP001162090"/>
    </source>
</evidence>
<reference evidence="8" key="1">
    <citation type="submission" date="2022-10" db="EMBL/GenBank/DDBJ databases">
        <authorList>
            <person name="Byrne P K."/>
        </authorList>
    </citation>
    <scope>NUCLEOTIDE SEQUENCE</scope>
    <source>
        <strain evidence="8">CBS7001</strain>
    </source>
</reference>
<dbReference type="SUPFAM" id="SSF57701">
    <property type="entry name" value="Zn2/Cys6 DNA-binding domain"/>
    <property type="match status" value="1"/>
</dbReference>
<feature type="region of interest" description="Disordered" evidence="6">
    <location>
        <begin position="130"/>
        <end position="155"/>
    </location>
</feature>
<feature type="compositionally biased region" description="Low complexity" evidence="6">
    <location>
        <begin position="1007"/>
        <end position="1034"/>
    </location>
</feature>
<evidence type="ECO:0000256" key="6">
    <source>
        <dbReference type="SAM" id="MobiDB-lite"/>
    </source>
</evidence>
<dbReference type="Gene3D" id="4.10.240.10">
    <property type="entry name" value="Zn(2)-C6 fungal-type DNA-binding domain"/>
    <property type="match status" value="1"/>
</dbReference>
<dbReference type="Pfam" id="PF00172">
    <property type="entry name" value="Zn_clus"/>
    <property type="match status" value="1"/>
</dbReference>
<dbReference type="SMART" id="SM00066">
    <property type="entry name" value="GAL4"/>
    <property type="match status" value="1"/>
</dbReference>
<dbReference type="CDD" id="cd00067">
    <property type="entry name" value="GAL4"/>
    <property type="match status" value="1"/>
</dbReference>
<evidence type="ECO:0000256" key="3">
    <source>
        <dbReference type="ARBA" id="ARBA00022833"/>
    </source>
</evidence>
<dbReference type="PANTHER" id="PTHR46910:SF3">
    <property type="entry name" value="HALOTOLERANCE PROTEIN 9-RELATED"/>
    <property type="match status" value="1"/>
</dbReference>
<dbReference type="Pfam" id="PF04082">
    <property type="entry name" value="Fungal_trans"/>
    <property type="match status" value="1"/>
</dbReference>
<keyword evidence="5" id="KW-0539">Nucleus</keyword>
<dbReference type="PANTHER" id="PTHR46910">
    <property type="entry name" value="TRANSCRIPTION FACTOR PDR1"/>
    <property type="match status" value="1"/>
</dbReference>
<proteinExistence type="predicted"/>
<evidence type="ECO:0000313" key="8">
    <source>
        <dbReference type="EMBL" id="CAI4062526.1"/>
    </source>
</evidence>
<feature type="region of interest" description="Disordered" evidence="6">
    <location>
        <begin position="96"/>
        <end position="115"/>
    </location>
</feature>
<dbReference type="CDD" id="cd12148">
    <property type="entry name" value="fungal_TF_MHR"/>
    <property type="match status" value="1"/>
</dbReference>
<keyword evidence="3" id="KW-0862">Zinc</keyword>
<dbReference type="AlphaFoldDB" id="A0AA35JKH8"/>
<feature type="domain" description="Zn(2)-C6 fungal-type" evidence="7">
    <location>
        <begin position="42"/>
        <end position="71"/>
    </location>
</feature>
<dbReference type="GO" id="GO:0006351">
    <property type="term" value="P:DNA-templated transcription"/>
    <property type="evidence" value="ECO:0007669"/>
    <property type="project" value="InterPro"/>
</dbReference>
<dbReference type="GO" id="GO:0045944">
    <property type="term" value="P:positive regulation of transcription by RNA polymerase II"/>
    <property type="evidence" value="ECO:0007669"/>
    <property type="project" value="UniProtKB-ARBA"/>
</dbReference>
<protein>
    <recommendedName>
        <fullName evidence="7">Zn(2)-C6 fungal-type domain-containing protein</fullName>
    </recommendedName>
</protein>
<evidence type="ECO:0000259" key="7">
    <source>
        <dbReference type="PROSITE" id="PS50048"/>
    </source>
</evidence>
<organism evidence="8 9">
    <name type="scientific">Saccharomyces uvarum</name>
    <name type="common">Yeast</name>
    <name type="synonym">Saccharomyces bayanus var. uvarum</name>
    <dbReference type="NCBI Taxonomy" id="230603"/>
    <lineage>
        <taxon>Eukaryota</taxon>
        <taxon>Fungi</taxon>
        <taxon>Dikarya</taxon>
        <taxon>Ascomycota</taxon>
        <taxon>Saccharomycotina</taxon>
        <taxon>Saccharomycetes</taxon>
        <taxon>Saccharomycetales</taxon>
        <taxon>Saccharomycetaceae</taxon>
        <taxon>Saccharomyces</taxon>
    </lineage>
</organism>
<dbReference type="InterPro" id="IPR050987">
    <property type="entry name" value="AtrR-like"/>
</dbReference>
<evidence type="ECO:0000256" key="1">
    <source>
        <dbReference type="ARBA" id="ARBA00004123"/>
    </source>
</evidence>
<gene>
    <name evidence="8" type="primary">SUVC07G2290</name>
    <name evidence="8" type="ORF">SUVC_07G2290</name>
</gene>
<keyword evidence="2" id="KW-0479">Metal-binding</keyword>
<feature type="region of interest" description="Disordered" evidence="6">
    <location>
        <begin position="1000"/>
        <end position="1034"/>
    </location>
</feature>
<evidence type="ECO:0000256" key="5">
    <source>
        <dbReference type="ARBA" id="ARBA00023242"/>
    </source>
</evidence>
<accession>A0AA35JKH8</accession>
<name>A0AA35JKH8_SACUV</name>
<dbReference type="InterPro" id="IPR001138">
    <property type="entry name" value="Zn2Cys6_DnaBD"/>
</dbReference>
<dbReference type="PROSITE" id="PS00463">
    <property type="entry name" value="ZN2_CY6_FUNGAL_1"/>
    <property type="match status" value="1"/>
</dbReference>
<dbReference type="GO" id="GO:0005634">
    <property type="term" value="C:nucleus"/>
    <property type="evidence" value="ECO:0007669"/>
    <property type="project" value="UniProtKB-SubCell"/>
</dbReference>
<dbReference type="InterPro" id="IPR007219">
    <property type="entry name" value="XnlR_reg_dom"/>
</dbReference>
<dbReference type="SMART" id="SM00906">
    <property type="entry name" value="Fungal_trans"/>
    <property type="match status" value="1"/>
</dbReference>
<comment type="subcellular location">
    <subcellularLocation>
        <location evidence="1">Nucleus</location>
    </subcellularLocation>
</comment>
<dbReference type="Proteomes" id="UP001162090">
    <property type="component" value="Chromosome 7"/>
</dbReference>
<dbReference type="InterPro" id="IPR036864">
    <property type="entry name" value="Zn2-C6_fun-type_DNA-bd_sf"/>
</dbReference>
<dbReference type="PROSITE" id="PS50048">
    <property type="entry name" value="ZN2_CY6_FUNGAL_2"/>
    <property type="match status" value="1"/>
</dbReference>
<sequence>MTSKNGVHIEADSGAETVMDANGFVMSLTGRVRKPRSKVSKACDNCRKRKIKCNGKFPCASCEIYLCECTFTTRHGSNRIKNFQKANLNLEGATVQVKEETDSSSGSVPNPQLCADGPCSIDQPPKSYENCKLDGGSSSSSGNKDDEDSNRNGFYEDDSKFQATLASLQGALKNLKEIAHLGPHIATAIENVESQINDLTSSWEPKIRVKELGKIQFYPNKSIETQLMKNRYSDAVHLTRYAAWSNNKRDQDTSSQALIDEIFGLYSPFQFLSLQGIGKCFQNYRSKTKCDNFPKTAKETLYIMLRFFDICFHHLNQGCVSIANPLENYLHKMNLLPSTPSSVSSAGSPNTAHTKSHVALVINHLPQPFVQNITEISNSELLHKINDDTSMFGILLEMLHVLRNSYQNFLIEVTSNPSMVKGTQSNDTLQEFIHYCQAVEALIALCYSYYNSTLYNYVDFTCDVTHLEQLLYFSDLLFWLAEIYGFEKVLNVAVHFVSRVGLSRWEFYVGLDEAFAERRRSLWWKAYYFEKTLASKLGYPSNIDDSKINCLLPKDFRDAGFLDNRDFIENVHSVHRNKTFDNMAISNLKDYGELAVLQVVSNFSSSVLFNEKFTSIRNTSKPNVVREKLLLDVLATFKETELKFDAIKEQTGKLFDIAFSEDTAKFKVSREDKIIASRFVLFYEHHFCRMVNESDNVVARLCVNRKLTLLLDSLKIYLHKIYKSWTDMNTILLDFDNDYFVYRSFAHYSISCIILVSQAFSVAEFIKINDVLNMIRVFKRFLNIKIFSENEKNEHVFNSQSFKDYTRAFSFLTIVTRIMLLAYGESSSTNLDALSKYVEESAPDLKGIIELVLDTNSCAYRFLLEPVQKSGFHLTVSQMLKNKKFQGPLMSNEDKKQVMEKKEHKYTAYVPGFKANATPCSLNGNFGSPQFYGRSAPSPVKNNSIPEFAQLPSYRSLSVSEMINPDNSQATKGQNCAQTKYNSQSYQPIYAQQDILTQSQPPFVDTNDNNNNNDNNNSNNNNNNNNNNNTNFPPTSFNLGTLDEFVNNGDLEDLYSILWSDVYPDT</sequence>
<keyword evidence="4" id="KW-0238">DNA-binding</keyword>
<dbReference type="GO" id="GO:0000981">
    <property type="term" value="F:DNA-binding transcription factor activity, RNA polymerase II-specific"/>
    <property type="evidence" value="ECO:0007669"/>
    <property type="project" value="InterPro"/>
</dbReference>
<evidence type="ECO:0000256" key="2">
    <source>
        <dbReference type="ARBA" id="ARBA00022723"/>
    </source>
</evidence>
<dbReference type="EMBL" id="OX365918">
    <property type="protein sequence ID" value="CAI4062526.1"/>
    <property type="molecule type" value="Genomic_DNA"/>
</dbReference>
<evidence type="ECO:0000256" key="4">
    <source>
        <dbReference type="ARBA" id="ARBA00023125"/>
    </source>
</evidence>
<dbReference type="GO" id="GO:0003677">
    <property type="term" value="F:DNA binding"/>
    <property type="evidence" value="ECO:0007669"/>
    <property type="project" value="UniProtKB-KW"/>
</dbReference>